<protein>
    <submittedName>
        <fullName evidence="1">Uncharacterized protein</fullName>
    </submittedName>
</protein>
<evidence type="ECO:0000313" key="1">
    <source>
        <dbReference type="EMBL" id="KAK7452739.1"/>
    </source>
</evidence>
<keyword evidence="2" id="KW-1185">Reference proteome</keyword>
<evidence type="ECO:0000313" key="2">
    <source>
        <dbReference type="Proteomes" id="UP001498398"/>
    </source>
</evidence>
<name>A0ABR1J7S2_9AGAR</name>
<dbReference type="EMBL" id="JBANRG010000028">
    <property type="protein sequence ID" value="KAK7452739.1"/>
    <property type="molecule type" value="Genomic_DNA"/>
</dbReference>
<gene>
    <name evidence="1" type="ORF">VKT23_012140</name>
</gene>
<reference evidence="1 2" key="1">
    <citation type="submission" date="2024-01" db="EMBL/GenBank/DDBJ databases">
        <title>A draft genome for the cacao thread blight pathogen Marasmiellus scandens.</title>
        <authorList>
            <person name="Baruah I.K."/>
            <person name="Leung J."/>
            <person name="Bukari Y."/>
            <person name="Amoako-Attah I."/>
            <person name="Meinhardt L.W."/>
            <person name="Bailey B.A."/>
            <person name="Cohen S.P."/>
        </authorList>
    </citation>
    <scope>NUCLEOTIDE SEQUENCE [LARGE SCALE GENOMIC DNA]</scope>
    <source>
        <strain evidence="1 2">GH-19</strain>
    </source>
</reference>
<dbReference type="Proteomes" id="UP001498398">
    <property type="component" value="Unassembled WGS sequence"/>
</dbReference>
<dbReference type="SUPFAM" id="SSF53098">
    <property type="entry name" value="Ribonuclease H-like"/>
    <property type="match status" value="1"/>
</dbReference>
<comment type="caution">
    <text evidence="1">The sequence shown here is derived from an EMBL/GenBank/DDBJ whole genome shotgun (WGS) entry which is preliminary data.</text>
</comment>
<accession>A0ABR1J7S2</accession>
<dbReference type="InterPro" id="IPR012337">
    <property type="entry name" value="RNaseH-like_sf"/>
</dbReference>
<organism evidence="1 2">
    <name type="scientific">Marasmiellus scandens</name>
    <dbReference type="NCBI Taxonomy" id="2682957"/>
    <lineage>
        <taxon>Eukaryota</taxon>
        <taxon>Fungi</taxon>
        <taxon>Dikarya</taxon>
        <taxon>Basidiomycota</taxon>
        <taxon>Agaricomycotina</taxon>
        <taxon>Agaricomycetes</taxon>
        <taxon>Agaricomycetidae</taxon>
        <taxon>Agaricales</taxon>
        <taxon>Marasmiineae</taxon>
        <taxon>Omphalotaceae</taxon>
        <taxon>Marasmiellus</taxon>
    </lineage>
</organism>
<sequence>MDLEELVTQLSGSEDIEVDDTEDLVDEMELMNEQECNKVQRRVKPISVVLVKLCHIAFKIIHSSTLLLPAWRRVLEELEMIEKQMPHDVTTQWNSTYDMTSFSGDYQLAIDTMMAKKLNGLWDFELSADEWKIVCQLTLVLKILKDATKFFSRHDVPNLATVIPAMDYINSKFSSFIASPSLDPAI</sequence>
<proteinExistence type="predicted"/>